<name>A0A6V7P242_ANACO</name>
<dbReference type="EMBL" id="LR862144">
    <property type="protein sequence ID" value="CAD1824905.1"/>
    <property type="molecule type" value="Genomic_DNA"/>
</dbReference>
<evidence type="ECO:0008006" key="2">
    <source>
        <dbReference type="Google" id="ProtNLM"/>
    </source>
</evidence>
<dbReference type="PANTHER" id="PTHR31431">
    <property type="entry name" value="NUCLEOPORIN NUP188 HOMOLOG"/>
    <property type="match status" value="1"/>
</dbReference>
<dbReference type="InterPro" id="IPR044840">
    <property type="entry name" value="Nup188"/>
</dbReference>
<dbReference type="PANTHER" id="PTHR31431:SF1">
    <property type="entry name" value="NUCLEOPORIN NUP188"/>
    <property type="match status" value="1"/>
</dbReference>
<protein>
    <recommendedName>
        <fullName evidence="2">Nucleoporin NUP188 homolog</fullName>
    </recommendedName>
</protein>
<reference evidence="1" key="1">
    <citation type="submission" date="2020-07" db="EMBL/GenBank/DDBJ databases">
        <authorList>
            <person name="Lin J."/>
        </authorList>
    </citation>
    <scope>NUCLEOTIDE SEQUENCE</scope>
</reference>
<dbReference type="GO" id="GO:0006606">
    <property type="term" value="P:protein import into nucleus"/>
    <property type="evidence" value="ECO:0007669"/>
    <property type="project" value="TreeGrafter"/>
</dbReference>
<dbReference type="GO" id="GO:0044611">
    <property type="term" value="C:nuclear pore inner ring"/>
    <property type="evidence" value="ECO:0007669"/>
    <property type="project" value="TreeGrafter"/>
</dbReference>
<dbReference type="GO" id="GO:0006405">
    <property type="term" value="P:RNA export from nucleus"/>
    <property type="evidence" value="ECO:0007669"/>
    <property type="project" value="TreeGrafter"/>
</dbReference>
<evidence type="ECO:0000313" key="1">
    <source>
        <dbReference type="EMBL" id="CAD1824905.1"/>
    </source>
</evidence>
<accession>A0A6V7P242</accession>
<proteinExistence type="predicted"/>
<gene>
    <name evidence="1" type="ORF">CB5_LOCUS8116</name>
</gene>
<organism evidence="1">
    <name type="scientific">Ananas comosus var. bracteatus</name>
    <name type="common">red pineapple</name>
    <dbReference type="NCBI Taxonomy" id="296719"/>
    <lineage>
        <taxon>Eukaryota</taxon>
        <taxon>Viridiplantae</taxon>
        <taxon>Streptophyta</taxon>
        <taxon>Embryophyta</taxon>
        <taxon>Tracheophyta</taxon>
        <taxon>Spermatophyta</taxon>
        <taxon>Magnoliopsida</taxon>
        <taxon>Liliopsida</taxon>
        <taxon>Poales</taxon>
        <taxon>Bromeliaceae</taxon>
        <taxon>Bromelioideae</taxon>
        <taxon>Ananas</taxon>
    </lineage>
</organism>
<dbReference type="GO" id="GO:0017056">
    <property type="term" value="F:structural constituent of nuclear pore"/>
    <property type="evidence" value="ECO:0007669"/>
    <property type="project" value="InterPro"/>
</dbReference>
<sequence length="1798" mass="202017">MASAAAATTQAAATAATATATTNPKLVDEYLWWDPFVLLYDDLDRAPLSDELPHVLVNKIKNNRSWFLESLTRFKPRTSLPVKRNSDEVQTYIIVERSLEFIIPVDDIDGQALLHSVLSQYYLERQCLLKCVRKILVHALYANDESHTTESLRREVLQLVNDGLERKLLSILQDLLSPVTYAKTEAEITELWVEEMLIEDNLILDILFLTYYDNFTTCNVGQWKTLFSIFKGMLSGSFDVGKLAVSVEAKNSFCYAKAQLLLILIETLDLENLLQMVHDEVPFRQGFSAFSLLDVQEMDAEVSSLSDLGFRESGPLILAWAVFLCLLSSLPESNTDLFTEIDHTSYARQAFEAAAFIYLLEILQSNTLRESDGPVSGFLSVLRTLISSFIASYEISQQAEDDSLNMILDILCKIYDGEESLSVQFWDKESFVDSPIRSVLYMLEKDYNYLENMSGITTLYEIPGRAGVANNYDLIEIHYQIGVPGIEGYVLPTGTCGYILKLIDDNVALVRWKCPHSGVFLLLLILAHGLHSFNYEEVYYIVNLLYRMISGNKALCFSLLHADKSLRVRASKESGQIEEDVRIDVVNVFCTSIFKLIQDVSNASIVATSFNILSEMINAPSHVFEVALKSNVFEMEMNGQSSSSWFLSRGLARMLYAACEENRDCCMLTTSVLDFIIQVVEKGAEDNVVSALVVFSLQYVLVNHMHWKFEKTAGWKATLKVLELVKSCIRTTPITSKLGGLVRDIILYDSSIQNVLWRILFTSMQILEKLYATCHHQLELEDVQLVACCVLDVFYDMLADLSEETYLHQPAFVNMLLSSTAKPMPFVTAVVMLISSHNLAIQVAAVRVFSMLCFMSSRTEIESVENANFLADSMQNNRLCVAICCILDEKESQDNCLIIEVFKLLNSVACYQPALLVSVMVEENEETLLKDNGDMKSHLTRASLIKPVKLRDANLIGLILKYIQRSTDLLDSDPHLLLSVLDFFKTLWEGGIQYIAILERLRSSELFWENLSACISTYSDKSKFSVVELNDESKRLPLRYRCHCRVLEIMAHEIFLQERLLQGEKSKTLTANTSKEQVQPSNKLYLRVLLKKWCDGPIMESVIKSYSSSGYENELVRQAKVAVCVLIVHLIIKLSTGDSGSLSRALVRMIHTIYQKLSEHPAFAVLLARYSLRGYSSGEDVTNLVINDLYYHIQGELEGRETTSGPFQELFSFLLDLGAFQFREQKEDQNILDDFCMFDISRIRPNLMISLANSKLFGLKALIKALSVYNGNVSSSGIKFLADITTFTPTLTKSLKLLLLLLLTSLQFSYTQKNETDESDRELNLFADVSLASVGLLPVLCKFAEKSEYTDLSVASIDMILKGFLIPNIWLPVLQKHLRLQLLLQKVQSNGTESTSSVILNFLLTLACTKGGAKMLHSASIFSSLRLLLQSTSDEPFLCNGTVSPIGIEGKHVHLWQFSIAIITSVIYSLGDDVSCADVVDNAIHFLSEKFSIISFLLSAPTFPINDQNTKRARKEKQATSLASLNLIEQVLMLICVLVRYQASWRKGMEQVDSELREAAIHLVAFISKGAQKIGDLLNSPPIGKEEFELDDHPPLIKSKSGWFASVVNATIPKPSPTPLSLVIKDQKANQESTSLVNQTLFTEMVAVQIYRIAFLALEFLCIQAKAAVNRVEEVGFVDLAHFPELPMPEVLHGLQDQAITIVTEVCEANKSKSLQKEVESMCLLLLQTLEKSLYLELCVSHSCGIRPVLGRVEDFSKQIKAMFHVVEQHKNLKASLRSLKQITTLLCPGLFQASNLI</sequence>